<gene>
    <name evidence="5" type="ORF">M5D96_005836</name>
</gene>
<dbReference type="PANTHER" id="PTHR44229">
    <property type="entry name" value="15-HYDROXYPROSTAGLANDIN DEHYDROGENASE [NAD(+)]"/>
    <property type="match status" value="1"/>
</dbReference>
<dbReference type="InterPro" id="IPR002426">
    <property type="entry name" value="ADH_Ceratitis-type"/>
</dbReference>
<evidence type="ECO:0000256" key="4">
    <source>
        <dbReference type="RuleBase" id="RU000363"/>
    </source>
</evidence>
<sequence length="259" mass="28356">MDLAGKNVVYLGGFGGIGQKCVQELLQRQIKSLAIFDLVENAAILAEWKNNNPNTDIFYQKVDITQKSDIETAYKETAQRVGHFDVVVNGSGLMNDRLIELTIQINLLGVINSTLTALEYMDKAKGGRGGLIVNISSVAGLQPTALMAIYSAAKSGVTTFTRAMANPIYYAHSGVGFITICPGFTDTGLLDDIDNKTTFTYETPMLAMFNKVKRQRPEDCASNLVRAIETAKNGAVLMLETGETQEVDMPDLWKPQFED</sequence>
<dbReference type="GO" id="GO:0005737">
    <property type="term" value="C:cytoplasm"/>
    <property type="evidence" value="ECO:0007669"/>
    <property type="project" value="TreeGrafter"/>
</dbReference>
<dbReference type="InterPro" id="IPR020904">
    <property type="entry name" value="Sc_DH/Rdtase_CS"/>
</dbReference>
<dbReference type="GO" id="GO:0004022">
    <property type="term" value="F:alcohol dehydrogenase (NAD+) activity"/>
    <property type="evidence" value="ECO:0007669"/>
    <property type="project" value="InterPro"/>
</dbReference>
<dbReference type="Gene3D" id="3.40.50.720">
    <property type="entry name" value="NAD(P)-binding Rossmann-like Domain"/>
    <property type="match status" value="1"/>
</dbReference>
<evidence type="ECO:0000256" key="3">
    <source>
        <dbReference type="ARBA" id="ARBA00072358"/>
    </source>
</evidence>
<comment type="similarity">
    <text evidence="1 4">Belongs to the short-chain dehydrogenases/reductases (SDR) family.</text>
</comment>
<dbReference type="InterPro" id="IPR036291">
    <property type="entry name" value="NAD(P)-bd_dom_sf"/>
</dbReference>
<dbReference type="Proteomes" id="UP001059596">
    <property type="component" value="Unassembled WGS sequence"/>
</dbReference>
<evidence type="ECO:0000256" key="1">
    <source>
        <dbReference type="ARBA" id="ARBA00006484"/>
    </source>
</evidence>
<organism evidence="5 6">
    <name type="scientific">Drosophila gunungcola</name>
    <name type="common">fruit fly</name>
    <dbReference type="NCBI Taxonomy" id="103775"/>
    <lineage>
        <taxon>Eukaryota</taxon>
        <taxon>Metazoa</taxon>
        <taxon>Ecdysozoa</taxon>
        <taxon>Arthropoda</taxon>
        <taxon>Hexapoda</taxon>
        <taxon>Insecta</taxon>
        <taxon>Pterygota</taxon>
        <taxon>Neoptera</taxon>
        <taxon>Endopterygota</taxon>
        <taxon>Diptera</taxon>
        <taxon>Brachycera</taxon>
        <taxon>Muscomorpha</taxon>
        <taxon>Ephydroidea</taxon>
        <taxon>Drosophilidae</taxon>
        <taxon>Drosophila</taxon>
        <taxon>Sophophora</taxon>
    </lineage>
</organism>
<evidence type="ECO:0000256" key="2">
    <source>
        <dbReference type="ARBA" id="ARBA00023002"/>
    </source>
</evidence>
<dbReference type="PROSITE" id="PS00061">
    <property type="entry name" value="ADH_SHORT"/>
    <property type="match status" value="1"/>
</dbReference>
<dbReference type="PANTHER" id="PTHR44229:SF8">
    <property type="entry name" value="ALCOHOL DEHYDROGENASE-RELATED"/>
    <property type="match status" value="1"/>
</dbReference>
<comment type="caution">
    <text evidence="5">The sequence shown here is derived from an EMBL/GenBank/DDBJ whole genome shotgun (WGS) entry which is preliminary data.</text>
</comment>
<evidence type="ECO:0000313" key="5">
    <source>
        <dbReference type="EMBL" id="KAI8041571.1"/>
    </source>
</evidence>
<keyword evidence="2" id="KW-0560">Oxidoreductase</keyword>
<protein>
    <recommendedName>
        <fullName evidence="3">Fat body protein 2</fullName>
    </recommendedName>
</protein>
<dbReference type="SUPFAM" id="SSF51735">
    <property type="entry name" value="NAD(P)-binding Rossmann-fold domains"/>
    <property type="match status" value="1"/>
</dbReference>
<dbReference type="InterPro" id="IPR002347">
    <property type="entry name" value="SDR_fam"/>
</dbReference>
<dbReference type="PRINTS" id="PR00080">
    <property type="entry name" value="SDRFAMILY"/>
</dbReference>
<dbReference type="Pfam" id="PF00106">
    <property type="entry name" value="adh_short"/>
    <property type="match status" value="1"/>
</dbReference>
<dbReference type="PRINTS" id="PR01167">
    <property type="entry name" value="INSADHFAMILY"/>
</dbReference>
<reference evidence="5" key="1">
    <citation type="journal article" date="2023" name="Genome Biol. Evol.">
        <title>Long-read-based Genome Assembly of Drosophila gunungcola Reveals Fewer Chemosensory Genes in Flower-breeding Species.</title>
        <authorList>
            <person name="Negi A."/>
            <person name="Liao B.Y."/>
            <person name="Yeh S.D."/>
        </authorList>
    </citation>
    <scope>NUCLEOTIDE SEQUENCE</scope>
    <source>
        <strain evidence="5">Sukarami</strain>
    </source>
</reference>
<accession>A0A9Q0BRJ8</accession>
<dbReference type="OrthoDB" id="417891at2759"/>
<evidence type="ECO:0000313" key="6">
    <source>
        <dbReference type="Proteomes" id="UP001059596"/>
    </source>
</evidence>
<dbReference type="FunFam" id="3.40.50.720:FF:000149">
    <property type="entry name" value="15-hydroxyprostaglandin dehydrogenase [NAD(+)]"/>
    <property type="match status" value="1"/>
</dbReference>
<dbReference type="AlphaFoldDB" id="A0A9Q0BRJ8"/>
<proteinExistence type="inferred from homology"/>
<name>A0A9Q0BRJ8_9MUSC</name>
<dbReference type="EMBL" id="JAMKOV010000003">
    <property type="protein sequence ID" value="KAI8041571.1"/>
    <property type="molecule type" value="Genomic_DNA"/>
</dbReference>
<keyword evidence="6" id="KW-1185">Reference proteome</keyword>
<dbReference type="PRINTS" id="PR01169">
    <property type="entry name" value="CERATITISADH"/>
</dbReference>